<dbReference type="PROSITE" id="PS51257">
    <property type="entry name" value="PROKAR_LIPOPROTEIN"/>
    <property type="match status" value="1"/>
</dbReference>
<dbReference type="PANTHER" id="PTHR30006">
    <property type="entry name" value="THIAMINE-BINDING PERIPLASMIC PROTEIN-RELATED"/>
    <property type="match status" value="1"/>
</dbReference>
<feature type="chain" id="PRO_5039259756" evidence="5">
    <location>
        <begin position="29"/>
        <end position="373"/>
    </location>
</feature>
<dbReference type="EMBL" id="MWZD01000017">
    <property type="protein sequence ID" value="PRI11102.1"/>
    <property type="molecule type" value="Genomic_DNA"/>
</dbReference>
<evidence type="ECO:0000256" key="1">
    <source>
        <dbReference type="ARBA" id="ARBA00004418"/>
    </source>
</evidence>
<reference evidence="6 7" key="1">
    <citation type="journal article" date="2017" name="New Microbes New Infect">
        <title>Genome sequence of 'Leucobacter massiliensis' sp. nov. isolated from human pharynx after travel to the 2014 Hajj.</title>
        <authorList>
            <person name="Leangapichart T."/>
            <person name="Gautret P."/>
            <person name="Nguyen T.T."/>
            <person name="Armstrong N."/>
            <person name="Rolain J.M."/>
        </authorList>
    </citation>
    <scope>NUCLEOTIDE SEQUENCE [LARGE SCALE GENOMIC DNA]</scope>
    <source>
        <strain evidence="6 7">122RC15</strain>
    </source>
</reference>
<evidence type="ECO:0000256" key="3">
    <source>
        <dbReference type="ARBA" id="ARBA00022729"/>
    </source>
</evidence>
<organism evidence="6 7">
    <name type="scientific">Leucobacter massiliensis</name>
    <dbReference type="NCBI Taxonomy" id="1686285"/>
    <lineage>
        <taxon>Bacteria</taxon>
        <taxon>Bacillati</taxon>
        <taxon>Actinomycetota</taxon>
        <taxon>Actinomycetes</taxon>
        <taxon>Micrococcales</taxon>
        <taxon>Microbacteriaceae</taxon>
        <taxon>Leucobacter</taxon>
    </lineage>
</organism>
<comment type="caution">
    <text evidence="6">The sequence shown here is derived from an EMBL/GenBank/DDBJ whole genome shotgun (WGS) entry which is preliminary data.</text>
</comment>
<protein>
    <submittedName>
        <fullName evidence="6">ABC transporter</fullName>
    </submittedName>
</protein>
<name>A0A2S9QNE5_9MICO</name>
<dbReference type="GO" id="GO:0030976">
    <property type="term" value="F:thiamine pyrophosphate binding"/>
    <property type="evidence" value="ECO:0007669"/>
    <property type="project" value="TreeGrafter"/>
</dbReference>
<dbReference type="GO" id="GO:0030975">
    <property type="term" value="F:thiamine binding"/>
    <property type="evidence" value="ECO:0007669"/>
    <property type="project" value="TreeGrafter"/>
</dbReference>
<dbReference type="GO" id="GO:0030288">
    <property type="term" value="C:outer membrane-bounded periplasmic space"/>
    <property type="evidence" value="ECO:0007669"/>
    <property type="project" value="TreeGrafter"/>
</dbReference>
<dbReference type="PANTHER" id="PTHR30006:SF3">
    <property type="entry name" value="THIAMINE-BINDING PERIPLASMIC PROTEIN"/>
    <property type="match status" value="1"/>
</dbReference>
<evidence type="ECO:0000313" key="6">
    <source>
        <dbReference type="EMBL" id="PRI11102.1"/>
    </source>
</evidence>
<evidence type="ECO:0000256" key="2">
    <source>
        <dbReference type="ARBA" id="ARBA00022448"/>
    </source>
</evidence>
<accession>A0A2S9QNE5</accession>
<dbReference type="CDD" id="cd13589">
    <property type="entry name" value="PBP2_polyamine_RpCGA009"/>
    <property type="match status" value="1"/>
</dbReference>
<sequence length="373" mass="40400">MKTRTTRSALSAALAAAATGVLIVGCSAAGPAEIDLGDGPAQAGTVKEGALDGVPLTFVSWGGSFQEGQMEAIGKPFAEASGAKLLEDGPTEYAKVKAQVDNNSVTWDVVDTDVIWAQKQCDAEDGLLMDIDTSIVDLSKVPEGLAGDCYVPAMQYGYVFLYNADTYPEGPTGWKDFFDTEKFPGKRAIAGFEDVGPGVYEGALLADGVAEDELYPLDMDRAYDKIDTIRDSLIFWKTGAESTQMIESGEADMALVWSGRGYEAVKNGANYRPVWNQALVIHEALTVPKNAKNPDAAMAFLNYYLGAEQQARLTELTSYSPVNVDAQPQLDELGTRFLTTDPGIAEQMVSTDSAWWAENYDSELERWMKWLQG</sequence>
<evidence type="ECO:0000313" key="7">
    <source>
        <dbReference type="Proteomes" id="UP000238650"/>
    </source>
</evidence>
<dbReference type="Pfam" id="PF13416">
    <property type="entry name" value="SBP_bac_8"/>
    <property type="match status" value="1"/>
</dbReference>
<dbReference type="AlphaFoldDB" id="A0A2S9QNE5"/>
<gene>
    <name evidence="6" type="ORF">B4915_09600</name>
</gene>
<feature type="signal peptide" evidence="5">
    <location>
        <begin position="1"/>
        <end position="28"/>
    </location>
</feature>
<dbReference type="Proteomes" id="UP000238650">
    <property type="component" value="Unassembled WGS sequence"/>
</dbReference>
<dbReference type="RefSeq" id="WP_105805558.1">
    <property type="nucleotide sequence ID" value="NZ_MWZD01000017.1"/>
</dbReference>
<evidence type="ECO:0000256" key="5">
    <source>
        <dbReference type="SAM" id="SignalP"/>
    </source>
</evidence>
<dbReference type="GO" id="GO:0015888">
    <property type="term" value="P:thiamine transport"/>
    <property type="evidence" value="ECO:0007669"/>
    <property type="project" value="TreeGrafter"/>
</dbReference>
<keyword evidence="3 5" id="KW-0732">Signal</keyword>
<keyword evidence="4" id="KW-0574">Periplasm</keyword>
<proteinExistence type="predicted"/>
<evidence type="ECO:0000256" key="4">
    <source>
        <dbReference type="ARBA" id="ARBA00022764"/>
    </source>
</evidence>
<dbReference type="Gene3D" id="3.40.190.10">
    <property type="entry name" value="Periplasmic binding protein-like II"/>
    <property type="match status" value="2"/>
</dbReference>
<keyword evidence="7" id="KW-1185">Reference proteome</keyword>
<comment type="subcellular location">
    <subcellularLocation>
        <location evidence="1">Periplasm</location>
    </subcellularLocation>
</comment>
<dbReference type="SUPFAM" id="SSF53850">
    <property type="entry name" value="Periplasmic binding protein-like II"/>
    <property type="match status" value="1"/>
</dbReference>
<keyword evidence="2" id="KW-0813">Transport</keyword>
<dbReference type="OrthoDB" id="9815444at2"/>
<dbReference type="InterPro" id="IPR006059">
    <property type="entry name" value="SBP"/>
</dbReference>